<name>A0A5C3PHU9_9APHY</name>
<protein>
    <submittedName>
        <fullName evidence="1">Uncharacterized protein</fullName>
    </submittedName>
</protein>
<keyword evidence="2" id="KW-1185">Reference proteome</keyword>
<evidence type="ECO:0000313" key="1">
    <source>
        <dbReference type="EMBL" id="TFK88871.1"/>
    </source>
</evidence>
<dbReference type="AlphaFoldDB" id="A0A5C3PHU9"/>
<organism evidence="1 2">
    <name type="scientific">Polyporus arcularius HHB13444</name>
    <dbReference type="NCBI Taxonomy" id="1314778"/>
    <lineage>
        <taxon>Eukaryota</taxon>
        <taxon>Fungi</taxon>
        <taxon>Dikarya</taxon>
        <taxon>Basidiomycota</taxon>
        <taxon>Agaricomycotina</taxon>
        <taxon>Agaricomycetes</taxon>
        <taxon>Polyporales</taxon>
        <taxon>Polyporaceae</taxon>
        <taxon>Polyporus</taxon>
    </lineage>
</organism>
<reference evidence="1 2" key="1">
    <citation type="journal article" date="2019" name="Nat. Ecol. Evol.">
        <title>Megaphylogeny resolves global patterns of mushroom evolution.</title>
        <authorList>
            <person name="Varga T."/>
            <person name="Krizsan K."/>
            <person name="Foldi C."/>
            <person name="Dima B."/>
            <person name="Sanchez-Garcia M."/>
            <person name="Sanchez-Ramirez S."/>
            <person name="Szollosi G.J."/>
            <person name="Szarkandi J.G."/>
            <person name="Papp V."/>
            <person name="Albert L."/>
            <person name="Andreopoulos W."/>
            <person name="Angelini C."/>
            <person name="Antonin V."/>
            <person name="Barry K.W."/>
            <person name="Bougher N.L."/>
            <person name="Buchanan P."/>
            <person name="Buyck B."/>
            <person name="Bense V."/>
            <person name="Catcheside P."/>
            <person name="Chovatia M."/>
            <person name="Cooper J."/>
            <person name="Damon W."/>
            <person name="Desjardin D."/>
            <person name="Finy P."/>
            <person name="Geml J."/>
            <person name="Haridas S."/>
            <person name="Hughes K."/>
            <person name="Justo A."/>
            <person name="Karasinski D."/>
            <person name="Kautmanova I."/>
            <person name="Kiss B."/>
            <person name="Kocsube S."/>
            <person name="Kotiranta H."/>
            <person name="LaButti K.M."/>
            <person name="Lechner B.E."/>
            <person name="Liimatainen K."/>
            <person name="Lipzen A."/>
            <person name="Lukacs Z."/>
            <person name="Mihaltcheva S."/>
            <person name="Morgado L.N."/>
            <person name="Niskanen T."/>
            <person name="Noordeloos M.E."/>
            <person name="Ohm R.A."/>
            <person name="Ortiz-Santana B."/>
            <person name="Ovrebo C."/>
            <person name="Racz N."/>
            <person name="Riley R."/>
            <person name="Savchenko A."/>
            <person name="Shiryaev A."/>
            <person name="Soop K."/>
            <person name="Spirin V."/>
            <person name="Szebenyi C."/>
            <person name="Tomsovsky M."/>
            <person name="Tulloss R.E."/>
            <person name="Uehling J."/>
            <person name="Grigoriev I.V."/>
            <person name="Vagvolgyi C."/>
            <person name="Papp T."/>
            <person name="Martin F.M."/>
            <person name="Miettinen O."/>
            <person name="Hibbett D.S."/>
            <person name="Nagy L.G."/>
        </authorList>
    </citation>
    <scope>NUCLEOTIDE SEQUENCE [LARGE SCALE GENOMIC DNA]</scope>
    <source>
        <strain evidence="1 2">HHB13444</strain>
    </source>
</reference>
<dbReference type="InParanoid" id="A0A5C3PHU9"/>
<gene>
    <name evidence="1" type="ORF">K466DRAFT_54062</name>
</gene>
<dbReference type="Proteomes" id="UP000308197">
    <property type="component" value="Unassembled WGS sequence"/>
</dbReference>
<dbReference type="EMBL" id="ML211096">
    <property type="protein sequence ID" value="TFK88871.1"/>
    <property type="molecule type" value="Genomic_DNA"/>
</dbReference>
<evidence type="ECO:0000313" key="2">
    <source>
        <dbReference type="Proteomes" id="UP000308197"/>
    </source>
</evidence>
<sequence>MLCQVVSLRRGFTRSARTLGGCRTMVLPLPIAKELLGFTIPYRCPTNVWSTTPTRAFFPAPSWLCTFSCSEPVDGLDVNDERTRASWH</sequence>
<proteinExistence type="predicted"/>
<accession>A0A5C3PHU9</accession>